<evidence type="ECO:0000256" key="1">
    <source>
        <dbReference type="ARBA" id="ARBA00023063"/>
    </source>
</evidence>
<comment type="caution">
    <text evidence="3">The sequence shown here is derived from an EMBL/GenBank/DDBJ whole genome shotgun (WGS) entry which is preliminary data.</text>
</comment>
<dbReference type="PANTHER" id="PTHR43680">
    <property type="entry name" value="NITRATE REDUCTASE MOLYBDENUM COFACTOR ASSEMBLY CHAPERONE"/>
    <property type="match status" value="1"/>
</dbReference>
<protein>
    <submittedName>
        <fullName evidence="3">Nitrate reductase molybdenum cofactor assembly chaperone</fullName>
    </submittedName>
</protein>
<dbReference type="GO" id="GO:0051082">
    <property type="term" value="F:unfolded protein binding"/>
    <property type="evidence" value="ECO:0007669"/>
    <property type="project" value="InterPro"/>
</dbReference>
<dbReference type="InterPro" id="IPR036411">
    <property type="entry name" value="TorD-like_sf"/>
</dbReference>
<dbReference type="GO" id="GO:0042128">
    <property type="term" value="P:nitrate assimilation"/>
    <property type="evidence" value="ECO:0007669"/>
    <property type="project" value="UniProtKB-KW"/>
</dbReference>
<dbReference type="OrthoDB" id="4307003at2"/>
<dbReference type="Pfam" id="PF02613">
    <property type="entry name" value="Nitrate_red_del"/>
    <property type="match status" value="1"/>
</dbReference>
<dbReference type="GO" id="GO:0016530">
    <property type="term" value="F:metallochaperone activity"/>
    <property type="evidence" value="ECO:0007669"/>
    <property type="project" value="TreeGrafter"/>
</dbReference>
<evidence type="ECO:0000256" key="2">
    <source>
        <dbReference type="SAM" id="MobiDB-lite"/>
    </source>
</evidence>
<dbReference type="GO" id="GO:0051131">
    <property type="term" value="P:chaperone-mediated protein complex assembly"/>
    <property type="evidence" value="ECO:0007669"/>
    <property type="project" value="InterPro"/>
</dbReference>
<dbReference type="Proteomes" id="UP000292373">
    <property type="component" value="Unassembled WGS sequence"/>
</dbReference>
<dbReference type="EMBL" id="SDMQ01000002">
    <property type="protein sequence ID" value="TBT87474.1"/>
    <property type="molecule type" value="Genomic_DNA"/>
</dbReference>
<sequence>MPVRRRHPAPSLPEPALRTGWQLVSLLLSYPDDRLLGLLPTIREAAGTLPDAVGSPLLRLAGHLADADPQAVCTAYVDTFDTTRKCALHLTYYAHGDTRKRGIALVQFKQAYRRAGLEVGEDELPDHLSVVLEFGATGSVAVAWKLLNDHRSGIELLQLGLDAKDSPWADAVSALRATLPPLDGSQAEAVARLLAEGPPNEDVGLDGYALDPRLNPHPADDDLDLSLDLTGAPR</sequence>
<keyword evidence="1" id="KW-0534">Nitrate assimilation</keyword>
<name>A0A4Q9KGE1_9ACTN</name>
<proteinExistence type="predicted"/>
<gene>
    <name evidence="3" type="primary">narJ</name>
    <name evidence="3" type="ORF">ET989_03280</name>
</gene>
<evidence type="ECO:0000313" key="3">
    <source>
        <dbReference type="EMBL" id="TBT87474.1"/>
    </source>
</evidence>
<keyword evidence="4" id="KW-1185">Reference proteome</keyword>
<dbReference type="AlphaFoldDB" id="A0A4Q9KGE1"/>
<dbReference type="SUPFAM" id="SSF89155">
    <property type="entry name" value="TorD-like"/>
    <property type="match status" value="1"/>
</dbReference>
<evidence type="ECO:0000313" key="4">
    <source>
        <dbReference type="Proteomes" id="UP000292373"/>
    </source>
</evidence>
<dbReference type="PANTHER" id="PTHR43680:SF2">
    <property type="entry name" value="NITRATE REDUCTASE MOLYBDENUM COFACTOR ASSEMBLY CHAPERONE NARJ"/>
    <property type="match status" value="1"/>
</dbReference>
<dbReference type="NCBIfam" id="TIGR00684">
    <property type="entry name" value="narJ"/>
    <property type="match status" value="1"/>
</dbReference>
<dbReference type="InterPro" id="IPR020945">
    <property type="entry name" value="DMSO/NO3_reduct_chaperone"/>
</dbReference>
<dbReference type="Gene3D" id="1.10.3480.10">
    <property type="entry name" value="TorD-like"/>
    <property type="match status" value="1"/>
</dbReference>
<accession>A0A4Q9KGE1</accession>
<dbReference type="InterPro" id="IPR003765">
    <property type="entry name" value="NO3_reductase_chaperone_NarJ"/>
</dbReference>
<feature type="region of interest" description="Disordered" evidence="2">
    <location>
        <begin position="198"/>
        <end position="234"/>
    </location>
</feature>
<organism evidence="3 4">
    <name type="scientific">Propioniciclava sinopodophylli</name>
    <dbReference type="NCBI Taxonomy" id="1837344"/>
    <lineage>
        <taxon>Bacteria</taxon>
        <taxon>Bacillati</taxon>
        <taxon>Actinomycetota</taxon>
        <taxon>Actinomycetes</taxon>
        <taxon>Propionibacteriales</taxon>
        <taxon>Propionibacteriaceae</taxon>
        <taxon>Propioniciclava</taxon>
    </lineage>
</organism>
<reference evidence="3 4" key="1">
    <citation type="submission" date="2019-01" db="EMBL/GenBank/DDBJ databases">
        <title>Lactibacter flavus gen. nov., sp. nov., a novel bacterium of the family Propionibacteriaceae isolated from raw milk and dairy products.</title>
        <authorList>
            <person name="Huptas C."/>
            <person name="Wenning M."/>
            <person name="Breitenwieser F."/>
            <person name="Doll E."/>
            <person name="Von Neubeck M."/>
            <person name="Busse H.-J."/>
            <person name="Scherer S."/>
        </authorList>
    </citation>
    <scope>NUCLEOTIDE SEQUENCE [LARGE SCALE GENOMIC DNA]</scope>
    <source>
        <strain evidence="3 4">KCTC 33808</strain>
    </source>
</reference>